<feature type="region of interest" description="Disordered" evidence="7">
    <location>
        <begin position="1"/>
        <end position="21"/>
    </location>
</feature>
<proteinExistence type="inferred from homology"/>
<dbReference type="GO" id="GO:0031390">
    <property type="term" value="C:Ctf18 RFC-like complex"/>
    <property type="evidence" value="ECO:0007669"/>
    <property type="project" value="InterPro"/>
</dbReference>
<keyword evidence="2" id="KW-0235">DNA replication</keyword>
<accession>A0A2N6NJL6</accession>
<evidence type="ECO:0000256" key="1">
    <source>
        <dbReference type="ARBA" id="ARBA00004123"/>
    </source>
</evidence>
<evidence type="ECO:0000256" key="4">
    <source>
        <dbReference type="ARBA" id="ARBA00023242"/>
    </source>
</evidence>
<keyword evidence="4" id="KW-0539">Nucleus</keyword>
<keyword evidence="5" id="KW-0131">Cell cycle</keyword>
<reference evidence="8 9" key="1">
    <citation type="journal article" date="2016" name="Appl. Microbiol. Biotechnol.">
        <title>Characterization of T-DNA insertion mutants with decreased virulence in the entomopathogenic fungus Beauveria bassiana JEF-007.</title>
        <authorList>
            <person name="Kim S."/>
            <person name="Lee S.J."/>
            <person name="Nai Y.S."/>
            <person name="Yu J.S."/>
            <person name="Lee M.R."/>
            <person name="Yang Y.T."/>
            <person name="Kim J.S."/>
        </authorList>
    </citation>
    <scope>NUCLEOTIDE SEQUENCE [LARGE SCALE GENOMIC DNA]</scope>
    <source>
        <strain evidence="8 9">JEF-007</strain>
    </source>
</reference>
<dbReference type="Proteomes" id="UP000235728">
    <property type="component" value="Unassembled WGS sequence"/>
</dbReference>
<dbReference type="Pfam" id="PF09696">
    <property type="entry name" value="Ctf8"/>
    <property type="match status" value="1"/>
</dbReference>
<dbReference type="EMBL" id="MRVG01000007">
    <property type="protein sequence ID" value="PMB67469.1"/>
    <property type="molecule type" value="Genomic_DNA"/>
</dbReference>
<evidence type="ECO:0000313" key="8">
    <source>
        <dbReference type="EMBL" id="PMB67469.1"/>
    </source>
</evidence>
<evidence type="ECO:0000256" key="6">
    <source>
        <dbReference type="ARBA" id="ARBA00038447"/>
    </source>
</evidence>
<protein>
    <submittedName>
        <fullName evidence="8">Chromosome transmission fidelity protein 8</fullName>
    </submittedName>
</protein>
<keyword evidence="3" id="KW-0238">DNA-binding</keyword>
<evidence type="ECO:0000256" key="5">
    <source>
        <dbReference type="ARBA" id="ARBA00023306"/>
    </source>
</evidence>
<evidence type="ECO:0000313" key="9">
    <source>
        <dbReference type="Proteomes" id="UP000235728"/>
    </source>
</evidence>
<comment type="caution">
    <text evidence="8">The sequence shown here is derived from an EMBL/GenBank/DDBJ whole genome shotgun (WGS) entry which is preliminary data.</text>
</comment>
<evidence type="ECO:0000256" key="3">
    <source>
        <dbReference type="ARBA" id="ARBA00023125"/>
    </source>
</evidence>
<gene>
    <name evidence="8" type="primary">CTF8</name>
    <name evidence="8" type="ORF">BM221_007137</name>
</gene>
<dbReference type="GO" id="GO:0007064">
    <property type="term" value="P:mitotic sister chromatid cohesion"/>
    <property type="evidence" value="ECO:0007669"/>
    <property type="project" value="InterPro"/>
</dbReference>
<feature type="region of interest" description="Disordered" evidence="7">
    <location>
        <begin position="359"/>
        <end position="382"/>
    </location>
</feature>
<name>A0A2N6NJL6_BEABA</name>
<dbReference type="GO" id="GO:0006260">
    <property type="term" value="P:DNA replication"/>
    <property type="evidence" value="ECO:0007669"/>
    <property type="project" value="UniProtKB-KW"/>
</dbReference>
<evidence type="ECO:0000256" key="2">
    <source>
        <dbReference type="ARBA" id="ARBA00022705"/>
    </source>
</evidence>
<evidence type="ECO:0000256" key="7">
    <source>
        <dbReference type="SAM" id="MobiDB-lite"/>
    </source>
</evidence>
<dbReference type="InterPro" id="IPR018607">
    <property type="entry name" value="Ctf8"/>
</dbReference>
<dbReference type="GO" id="GO:0003677">
    <property type="term" value="F:DNA binding"/>
    <property type="evidence" value="ECO:0007669"/>
    <property type="project" value="UniProtKB-KW"/>
</dbReference>
<dbReference type="PANTHER" id="PTHR28605">
    <property type="entry name" value="CTF8, CHROMOSOME TRANSMISSION FIDELITY FACTOR 8 HOMOLOG (S. CEREVISIAE)"/>
    <property type="match status" value="1"/>
</dbReference>
<comment type="similarity">
    <text evidence="6">Belongs to the CTF8 family.</text>
</comment>
<organism evidence="8 9">
    <name type="scientific">Beauveria bassiana</name>
    <name type="common">White muscardine disease fungus</name>
    <name type="synonym">Tritirachium shiotae</name>
    <dbReference type="NCBI Taxonomy" id="176275"/>
    <lineage>
        <taxon>Eukaryota</taxon>
        <taxon>Fungi</taxon>
        <taxon>Dikarya</taxon>
        <taxon>Ascomycota</taxon>
        <taxon>Pezizomycotina</taxon>
        <taxon>Sordariomycetes</taxon>
        <taxon>Hypocreomycetidae</taxon>
        <taxon>Hypocreales</taxon>
        <taxon>Cordycipitaceae</taxon>
        <taxon>Beauveria</taxon>
    </lineage>
</organism>
<comment type="subcellular location">
    <subcellularLocation>
        <location evidence="1">Nucleus</location>
    </subcellularLocation>
</comment>
<dbReference type="AlphaFoldDB" id="A0A2N6NJL6"/>
<sequence length="382" mass="42558">MSTARLEPPRADRQPDGPNPLPQLIQTPSGLALLELQGAINLPQGKDGAPLPGLQIGRVEFPDHDPAAAAQDTAWMKRVHMFVGQHQRLTGEVKKLPRAVAVVRRRENRMEYGSGGAHMEEGENLEVVEIIKYKLMFGNRPEPLLHAPQSSHPPLWIRRLRHKHQREHQRSIQSQKRLLPVRHGLQRPDTPVSLQKGLALRSPLQAPVHVNNRRRQQCIRPVKHGRNLASAHLHVDAPKVHVQQRWRLPPQQQRLRHCAQRRLVQRPVSCLRLQLIEHLEAASHALQKQRRQLRAAKPLHGHELDGPVSRDRCGVDEGGNAAERCIIVVVSAYTIGGHELAHHGGISVYLVDAVTAGHGDGGRPEEVEDGGFLADEGAGVNV</sequence>
<dbReference type="PANTHER" id="PTHR28605:SF1">
    <property type="entry name" value="CHROMOSOME TRANSMISSION FIDELITY FACTOR 8"/>
    <property type="match status" value="1"/>
</dbReference>